<protein>
    <recommendedName>
        <fullName evidence="2">HIT domain-containing protein</fullName>
    </recommendedName>
</protein>
<feature type="domain" description="HIT" evidence="2">
    <location>
        <begin position="1"/>
        <end position="99"/>
    </location>
</feature>
<dbReference type="PROSITE" id="PS51084">
    <property type="entry name" value="HIT_2"/>
    <property type="match status" value="1"/>
</dbReference>
<dbReference type="EMBL" id="AZFJ01000040">
    <property type="protein sequence ID" value="KRL86684.1"/>
    <property type="molecule type" value="Genomic_DNA"/>
</dbReference>
<dbReference type="InterPro" id="IPR011146">
    <property type="entry name" value="HIT-like"/>
</dbReference>
<proteinExistence type="predicted"/>
<dbReference type="Gene3D" id="3.30.428.10">
    <property type="entry name" value="HIT-like"/>
    <property type="match status" value="1"/>
</dbReference>
<dbReference type="Proteomes" id="UP000051922">
    <property type="component" value="Unassembled WGS sequence"/>
</dbReference>
<dbReference type="SUPFAM" id="SSF54197">
    <property type="entry name" value="HIT-like"/>
    <property type="match status" value="1"/>
</dbReference>
<evidence type="ECO:0000313" key="4">
    <source>
        <dbReference type="Proteomes" id="UP000051922"/>
    </source>
</evidence>
<dbReference type="AlphaFoldDB" id="A0A0R1TZU3"/>
<organism evidence="3 4">
    <name type="scientific">Lacticaseibacillus pantheris DSM 15945 = JCM 12539 = NBRC 106106</name>
    <dbReference type="NCBI Taxonomy" id="1423783"/>
    <lineage>
        <taxon>Bacteria</taxon>
        <taxon>Bacillati</taxon>
        <taxon>Bacillota</taxon>
        <taxon>Bacilli</taxon>
        <taxon>Lactobacillales</taxon>
        <taxon>Lactobacillaceae</taxon>
        <taxon>Lacticaseibacillus</taxon>
    </lineage>
</organism>
<comment type="caution">
    <text evidence="3">The sequence shown here is derived from an EMBL/GenBank/DDBJ whole genome shotgun (WGS) entry which is preliminary data.</text>
</comment>
<name>A0A0R1TZU3_9LACO</name>
<dbReference type="PATRIC" id="fig|1423783.4.peg.671"/>
<keyword evidence="4" id="KW-1185">Reference proteome</keyword>
<dbReference type="STRING" id="1423783.FC50_GL000649"/>
<evidence type="ECO:0000256" key="1">
    <source>
        <dbReference type="PROSITE-ProRule" id="PRU00464"/>
    </source>
</evidence>
<reference evidence="3 4" key="1">
    <citation type="journal article" date="2015" name="Genome Announc.">
        <title>Expanding the biotechnology potential of lactobacilli through comparative genomics of 213 strains and associated genera.</title>
        <authorList>
            <person name="Sun Z."/>
            <person name="Harris H.M."/>
            <person name="McCann A."/>
            <person name="Guo C."/>
            <person name="Argimon S."/>
            <person name="Zhang W."/>
            <person name="Yang X."/>
            <person name="Jeffery I.B."/>
            <person name="Cooney J.C."/>
            <person name="Kagawa T.F."/>
            <person name="Liu W."/>
            <person name="Song Y."/>
            <person name="Salvetti E."/>
            <person name="Wrobel A."/>
            <person name="Rasinkangas P."/>
            <person name="Parkhill J."/>
            <person name="Rea M.C."/>
            <person name="O'Sullivan O."/>
            <person name="Ritari J."/>
            <person name="Douillard F.P."/>
            <person name="Paul Ross R."/>
            <person name="Yang R."/>
            <person name="Briner A.E."/>
            <person name="Felis G.E."/>
            <person name="de Vos W.M."/>
            <person name="Barrangou R."/>
            <person name="Klaenhammer T.R."/>
            <person name="Caufield P.W."/>
            <person name="Cui Y."/>
            <person name="Zhang H."/>
            <person name="O'Toole P.W."/>
        </authorList>
    </citation>
    <scope>NUCLEOTIDE SEQUENCE [LARGE SCALE GENOMIC DNA]</scope>
    <source>
        <strain evidence="3 4">DSM 15945</strain>
    </source>
</reference>
<accession>A0A0R1TZU3</accession>
<dbReference type="Pfam" id="PF01230">
    <property type="entry name" value="HIT"/>
    <property type="match status" value="1"/>
</dbReference>
<feature type="short sequence motif" description="Histidine triad motif" evidence="1">
    <location>
        <begin position="84"/>
        <end position="88"/>
    </location>
</feature>
<sequence>MIQAGTNPYFVCELSTGYVVLGDSQYFPGYTIFLAKEHVHELYLMPKQQRVQFMLEMSWVTEACAQAFDADKMNVEMLGNGDAHAHWHIFPRHDGDTPRPGPVWWVDPAVMYADETAPTPSQLVDAKRSLAIAIQRVCQRES</sequence>
<dbReference type="InterPro" id="IPR036265">
    <property type="entry name" value="HIT-like_sf"/>
</dbReference>
<dbReference type="GO" id="GO:0003824">
    <property type="term" value="F:catalytic activity"/>
    <property type="evidence" value="ECO:0007669"/>
    <property type="project" value="InterPro"/>
</dbReference>
<evidence type="ECO:0000313" key="3">
    <source>
        <dbReference type="EMBL" id="KRL86684.1"/>
    </source>
</evidence>
<evidence type="ECO:0000259" key="2">
    <source>
        <dbReference type="PROSITE" id="PS51084"/>
    </source>
</evidence>
<gene>
    <name evidence="3" type="ORF">FC50_GL000649</name>
</gene>